<feature type="coiled-coil region" evidence="1">
    <location>
        <begin position="1029"/>
        <end position="1085"/>
    </location>
</feature>
<protein>
    <submittedName>
        <fullName evidence="3">Uncharacterized protein</fullName>
    </submittedName>
</protein>
<feature type="region of interest" description="Disordered" evidence="2">
    <location>
        <begin position="895"/>
        <end position="917"/>
    </location>
</feature>
<keyword evidence="1" id="KW-0175">Coiled coil</keyword>
<feature type="compositionally biased region" description="Low complexity" evidence="2">
    <location>
        <begin position="330"/>
        <end position="347"/>
    </location>
</feature>
<feature type="compositionally biased region" description="Basic and acidic residues" evidence="2">
    <location>
        <begin position="549"/>
        <end position="566"/>
    </location>
</feature>
<feature type="compositionally biased region" description="Gly residues" evidence="2">
    <location>
        <begin position="192"/>
        <end position="201"/>
    </location>
</feature>
<dbReference type="EMBL" id="CAUYUE010000008">
    <property type="protein sequence ID" value="CAK0783446.1"/>
    <property type="molecule type" value="Genomic_DNA"/>
</dbReference>
<dbReference type="Proteomes" id="UP001314263">
    <property type="component" value="Unassembled WGS sequence"/>
</dbReference>
<dbReference type="PANTHER" id="PTHR43941">
    <property type="entry name" value="STRUCTURAL MAINTENANCE OF CHROMOSOMES PROTEIN 2"/>
    <property type="match status" value="1"/>
</dbReference>
<feature type="compositionally biased region" description="Low complexity" evidence="2">
    <location>
        <begin position="418"/>
        <end position="431"/>
    </location>
</feature>
<feature type="compositionally biased region" description="Low complexity" evidence="2">
    <location>
        <begin position="135"/>
        <end position="151"/>
    </location>
</feature>
<feature type="region of interest" description="Disordered" evidence="2">
    <location>
        <begin position="105"/>
        <end position="628"/>
    </location>
</feature>
<sequence>MPPKKKVKEVELLELPDNTPEVVPITCNGILGHFVVRTKTVVDEHFKEHKVTSFARETGTNNPWKAAMHIATAGAQAGMVMKKWLDQRAVTSPLLSELNRNAKEAGWQRPQLPGELACKKSKGGTPRLLQAPEESQASGAPSFLSSSPSKLTHSDMGPPAHKTISLTDITAGRTGPKQQAPRVRIPARPGLGQTGHAGGPENGDSPAAEQAASCNDAASHAESDCVTPHNPQKGQRKAWASPPGPEASTPGALLYHDRTPASPVNMMLLNRPEPPQTAQAQDSQPPPAPPLPPPLPSSNGGTTPATAHAAAATPANAAIASPVITGSSQGTAAGAPAPEPNGGSSAPQLKAKQPRGKGFAGLPAPVASPPQIGSPSNGQRTPAGPDLMQASRPAQTDEPPAATQRGSPQGTPAPPAPSLAARAGSADNGAAPRPGRAQQTGSAAEAAPKRPSVSSGGTQREQGRASDKQAAKRQKGLPGQSPGLAGASVHQAVQAVQDIVDAVPDSSTDHAQRNVRLHTPDGSPSKQPADASKGAAGARKKQHSTPPIKDVRCSSLHDQDAPEKHIPNGVVNGPAVGSEDRPGQETGSRGQQLPDAPPAGPASTAAPRASAAATPSSAGGNGPEGSTAAASCSFLLAKRKLAPSTVDEAELKQRMAKKFRGAQEANKAKAALEAELAELRQTMTARVAALEAERDASAAQAQVAIKEVASGTETAAATEKHLMDLEQKLEAASQREASLKADISKAKQDVLAAKQSMFSRHSSTEKALKEHKEQLAAAKEELASKEGLHQTMKANAANLRAQISSLKKEKEGADGQLGRLNAEHHQLCASKEELQKAHDELQANAGKLQAQAAAAREEAEQTRSTAAAERDAAIRRLKAEVQSLQAAITAAEARADAKEHEAASARETAEAQSGELRAARAEAAAGKKQTVDFIEKITLLDKQMQEASAKHVQALKAAEAKVTHAEEARKLAVQAAKAAEESRRKAQQELAEARSSEQATQQRGTALTKEVANLKSQIRDREGEHARALLAAKTKAKQAAEEMLKLRESHAAAVESLHAAHSAALQQQKKALEQALTARMEVEMEEIRKQIRVEVMHEILEDPAYTSGLEE</sequence>
<feature type="compositionally biased region" description="Polar residues" evidence="2">
    <location>
        <begin position="996"/>
        <end position="1005"/>
    </location>
</feature>
<gene>
    <name evidence="3" type="ORF">CVIRNUC_006645</name>
</gene>
<feature type="region of interest" description="Disordered" evidence="2">
    <location>
        <begin position="979"/>
        <end position="1008"/>
    </location>
</feature>
<evidence type="ECO:0000313" key="3">
    <source>
        <dbReference type="EMBL" id="CAK0783446.1"/>
    </source>
</evidence>
<dbReference type="Gene3D" id="1.10.287.1490">
    <property type="match status" value="1"/>
</dbReference>
<comment type="caution">
    <text evidence="3">The sequence shown here is derived from an EMBL/GenBank/DDBJ whole genome shotgun (WGS) entry which is preliminary data.</text>
</comment>
<feature type="compositionally biased region" description="Basic and acidic residues" evidence="2">
    <location>
        <begin position="895"/>
        <end position="909"/>
    </location>
</feature>
<feature type="compositionally biased region" description="Pro residues" evidence="2">
    <location>
        <begin position="284"/>
        <end position="296"/>
    </location>
</feature>
<feature type="compositionally biased region" description="Basic and acidic residues" evidence="2">
    <location>
        <begin position="979"/>
        <end position="995"/>
    </location>
</feature>
<organism evidence="3 4">
    <name type="scientific">Coccomyxa viridis</name>
    <dbReference type="NCBI Taxonomy" id="1274662"/>
    <lineage>
        <taxon>Eukaryota</taxon>
        <taxon>Viridiplantae</taxon>
        <taxon>Chlorophyta</taxon>
        <taxon>core chlorophytes</taxon>
        <taxon>Trebouxiophyceae</taxon>
        <taxon>Trebouxiophyceae incertae sedis</taxon>
        <taxon>Coccomyxaceae</taxon>
        <taxon>Coccomyxa</taxon>
    </lineage>
</organism>
<name>A0AAV1I9A1_9CHLO</name>
<feature type="compositionally biased region" description="Low complexity" evidence="2">
    <location>
        <begin position="489"/>
        <end position="505"/>
    </location>
</feature>
<evidence type="ECO:0000256" key="1">
    <source>
        <dbReference type="SAM" id="Coils"/>
    </source>
</evidence>
<accession>A0AAV1I9A1</accession>
<reference evidence="3 4" key="1">
    <citation type="submission" date="2023-10" db="EMBL/GenBank/DDBJ databases">
        <authorList>
            <person name="Maclean D."/>
            <person name="Macfadyen A."/>
        </authorList>
    </citation>
    <scope>NUCLEOTIDE SEQUENCE [LARGE SCALE GENOMIC DNA]</scope>
</reference>
<feature type="region of interest" description="Disordered" evidence="2">
    <location>
        <begin position="846"/>
        <end position="867"/>
    </location>
</feature>
<keyword evidence="4" id="KW-1185">Reference proteome</keyword>
<evidence type="ECO:0000313" key="4">
    <source>
        <dbReference type="Proteomes" id="UP001314263"/>
    </source>
</evidence>
<feature type="compositionally biased region" description="Polar residues" evidence="2">
    <location>
        <begin position="371"/>
        <end position="380"/>
    </location>
</feature>
<dbReference type="AlphaFoldDB" id="A0AAV1I9A1"/>
<feature type="compositionally biased region" description="Low complexity" evidence="2">
    <location>
        <begin position="302"/>
        <end position="320"/>
    </location>
</feature>
<proteinExistence type="predicted"/>
<feature type="compositionally biased region" description="Basic and acidic residues" evidence="2">
    <location>
        <begin position="461"/>
        <end position="470"/>
    </location>
</feature>
<evidence type="ECO:0000256" key="2">
    <source>
        <dbReference type="SAM" id="MobiDB-lite"/>
    </source>
</evidence>
<feature type="compositionally biased region" description="Low complexity" evidence="2">
    <location>
        <begin position="601"/>
        <end position="618"/>
    </location>
</feature>